<dbReference type="OrthoDB" id="5144961at2759"/>
<sequence length="271" mass="31536">MDRFRKPIQWFNRLKTKSNNYFYDISTYNDELMLDSSILSRPPMADVGIEPLAPATFPEMLAEATAQPKATADILRKTLDGKIQLDDHPMYWDRGFFDQKAAHYFAPVFSHVCLFAHEEREALMAECTPLFEQLEASIREVADSIARGEVTVDDLTPTRSSNAAYARVYLDKLTDLYMTRVDVVRGRYDDQMRLWREEQGRLFDVELSRETSEILGTFDRRARGYVNFSYPRYKADTRKDESSKFTGQWLPVVDYLPRAHHLLPYLPYLGS</sequence>
<dbReference type="AlphaFoldDB" id="A0A9N9XVR5"/>
<dbReference type="Proteomes" id="UP000754883">
    <property type="component" value="Unassembled WGS sequence"/>
</dbReference>
<dbReference type="EMBL" id="CABFNO020001247">
    <property type="protein sequence ID" value="CAG9973892.1"/>
    <property type="molecule type" value="Genomic_DNA"/>
</dbReference>
<proteinExistence type="predicted"/>
<evidence type="ECO:0000313" key="1">
    <source>
        <dbReference type="EMBL" id="CAG9973892.1"/>
    </source>
</evidence>
<organism evidence="1 2">
    <name type="scientific">Clonostachys byssicola</name>
    <dbReference type="NCBI Taxonomy" id="160290"/>
    <lineage>
        <taxon>Eukaryota</taxon>
        <taxon>Fungi</taxon>
        <taxon>Dikarya</taxon>
        <taxon>Ascomycota</taxon>
        <taxon>Pezizomycotina</taxon>
        <taxon>Sordariomycetes</taxon>
        <taxon>Hypocreomycetidae</taxon>
        <taxon>Hypocreales</taxon>
        <taxon>Bionectriaceae</taxon>
        <taxon>Clonostachys</taxon>
    </lineage>
</organism>
<protein>
    <submittedName>
        <fullName evidence="1">Uncharacterized protein</fullName>
    </submittedName>
</protein>
<name>A0A9N9XVR5_9HYPO</name>
<reference evidence="1" key="1">
    <citation type="submission" date="2021-10" db="EMBL/GenBank/DDBJ databases">
        <authorList>
            <person name="Piombo E."/>
        </authorList>
    </citation>
    <scope>NUCLEOTIDE SEQUENCE</scope>
</reference>
<comment type="caution">
    <text evidence="1">The sequence shown here is derived from an EMBL/GenBank/DDBJ whole genome shotgun (WGS) entry which is preliminary data.</text>
</comment>
<gene>
    <name evidence="1" type="ORF">CBYS24578_00011631</name>
</gene>
<evidence type="ECO:0000313" key="2">
    <source>
        <dbReference type="Proteomes" id="UP000754883"/>
    </source>
</evidence>
<keyword evidence="2" id="KW-1185">Reference proteome</keyword>
<accession>A0A9N9XVR5</accession>